<organism evidence="2">
    <name type="scientific">Oscillatoriales cyanobacterium SpSt-402</name>
    <dbReference type="NCBI Taxonomy" id="2282168"/>
    <lineage>
        <taxon>Bacteria</taxon>
        <taxon>Bacillati</taxon>
        <taxon>Cyanobacteriota</taxon>
        <taxon>Cyanophyceae</taxon>
        <taxon>Oscillatoriophycideae</taxon>
        <taxon>Oscillatoriales</taxon>
    </lineage>
</organism>
<dbReference type="AlphaFoldDB" id="A0A832H8P3"/>
<dbReference type="Gene3D" id="3.40.50.300">
    <property type="entry name" value="P-loop containing nucleotide triphosphate hydrolases"/>
    <property type="match status" value="1"/>
</dbReference>
<name>A0A832H8P3_9CYAN</name>
<evidence type="ECO:0000259" key="1">
    <source>
        <dbReference type="Pfam" id="PF13191"/>
    </source>
</evidence>
<dbReference type="Pfam" id="PF13191">
    <property type="entry name" value="AAA_16"/>
    <property type="match status" value="1"/>
</dbReference>
<dbReference type="PANTHER" id="PTHR43642:SF1">
    <property type="entry name" value="HYBRID SIGNAL TRANSDUCTION HISTIDINE KINASE G"/>
    <property type="match status" value="1"/>
</dbReference>
<dbReference type="EMBL" id="DSRD01000579">
    <property type="protein sequence ID" value="HGW94450.1"/>
    <property type="molecule type" value="Genomic_DNA"/>
</dbReference>
<accession>A0A832H8P3</accession>
<dbReference type="PANTHER" id="PTHR43642">
    <property type="entry name" value="HYBRID SIGNAL TRANSDUCTION HISTIDINE KINASE G"/>
    <property type="match status" value="1"/>
</dbReference>
<dbReference type="InterPro" id="IPR027417">
    <property type="entry name" value="P-loop_NTPase"/>
</dbReference>
<evidence type="ECO:0000313" key="2">
    <source>
        <dbReference type="EMBL" id="HGW94450.1"/>
    </source>
</evidence>
<protein>
    <recommendedName>
        <fullName evidence="1">Orc1-like AAA ATPase domain-containing protein</fullName>
    </recommendedName>
</protein>
<dbReference type="InterPro" id="IPR041664">
    <property type="entry name" value="AAA_16"/>
</dbReference>
<comment type="caution">
    <text evidence="2">The sequence shown here is derived from an EMBL/GenBank/DDBJ whole genome shotgun (WGS) entry which is preliminary data.</text>
</comment>
<gene>
    <name evidence="2" type="ORF">ENR47_09245</name>
</gene>
<reference evidence="2" key="1">
    <citation type="journal article" date="2020" name="mSystems">
        <title>Genome- and Community-Level Interaction Insights into Carbon Utilization and Element Cycling Functions of Hydrothermarchaeota in Hydrothermal Sediment.</title>
        <authorList>
            <person name="Zhou Z."/>
            <person name="Liu Y."/>
            <person name="Xu W."/>
            <person name="Pan J."/>
            <person name="Luo Z.H."/>
            <person name="Li M."/>
        </authorList>
    </citation>
    <scope>NUCLEOTIDE SEQUENCE [LARGE SCALE GENOMIC DNA]</scope>
    <source>
        <strain evidence="2">SpSt-402</strain>
    </source>
</reference>
<sequence>MPEKLYGRKTEVQALLAAFDRVAKGASELMLVAGFSGIGKTAVINEVHKPIVRQRGYFIKGKFDQFNRDIPLSAFVQALRDLIGQLLSESDEQLIQWRTKLLAAVGENGQILIEVIPELEQVIGKQPIAPELAGSAAQNRFNLLFQKFIGVFTTAEHPLVLFLDDLQWADSASLQLIKLLMDSRYLLMLGAYRDNEVSPVHPLMLSVEGLKKASAIVHTMTLAPLAFEDTAHLVADTLNCSRELAQPLTELIHHKTQGNPFFITQFLKALYEDGQIRFIPPQASPETEGSKGGWTCDIAQVKALSLTDDVVEFMALQLQKLPPETQRVIQLAACIGNHFDLATLAIVSEQSQEDAATQLWKALQEGLILPTSQVYKFFQDSSFVTSHSSLVNAPKGSQLTDDKGQRTVSYKFLHDRVQKQLTL</sequence>
<proteinExistence type="predicted"/>
<feature type="domain" description="Orc1-like AAA ATPase" evidence="1">
    <location>
        <begin position="4"/>
        <end position="183"/>
    </location>
</feature>
<dbReference type="InterPro" id="IPR053159">
    <property type="entry name" value="Hybrid_Histidine_Kinase"/>
</dbReference>
<dbReference type="SUPFAM" id="SSF52540">
    <property type="entry name" value="P-loop containing nucleoside triphosphate hydrolases"/>
    <property type="match status" value="1"/>
</dbReference>